<comment type="caution">
    <text evidence="1">The sequence shown here is derived from an EMBL/GenBank/DDBJ whole genome shotgun (WGS) entry which is preliminary data.</text>
</comment>
<dbReference type="InterPro" id="IPR004119">
    <property type="entry name" value="EcKL"/>
</dbReference>
<name>A0A100XI26_MYCTH</name>
<dbReference type="InterPro" id="IPR011009">
    <property type="entry name" value="Kinase-like_dom_sf"/>
</dbReference>
<dbReference type="Pfam" id="PF02958">
    <property type="entry name" value="EcKL"/>
    <property type="match status" value="1"/>
</dbReference>
<evidence type="ECO:0000313" key="2">
    <source>
        <dbReference type="Proteomes" id="UP000069654"/>
    </source>
</evidence>
<dbReference type="OrthoDB" id="115252at2"/>
<reference evidence="1 2" key="1">
    <citation type="journal article" date="2016" name="Genome Announc.">
        <title>Draft Genome Sequences of Five Rapidly Growing Mycobacterium Species, M. thermoresistibile, M. fortuitum subsp. acetamidolyticum, M. canariasense, M. brisbanense, and M. novocastrense.</title>
        <authorList>
            <person name="Katahira K."/>
            <person name="Ogura Y."/>
            <person name="Gotoh Y."/>
            <person name="Hayashi T."/>
        </authorList>
    </citation>
    <scope>NUCLEOTIDE SEQUENCE [LARGE SCALE GENOMIC DNA]</scope>
    <source>
        <strain evidence="1 2">JCM6362</strain>
    </source>
</reference>
<protein>
    <submittedName>
        <fullName evidence="1">Uncharacterized protein</fullName>
    </submittedName>
</protein>
<dbReference type="PANTHER" id="PTHR11012:SF30">
    <property type="entry name" value="PROTEIN KINASE-LIKE DOMAIN-CONTAINING"/>
    <property type="match status" value="1"/>
</dbReference>
<dbReference type="EMBL" id="BCTB01000050">
    <property type="protein sequence ID" value="GAT17000.1"/>
    <property type="molecule type" value="Genomic_DNA"/>
</dbReference>
<evidence type="ECO:0000313" key="1">
    <source>
        <dbReference type="EMBL" id="GAT17000.1"/>
    </source>
</evidence>
<dbReference type="OMA" id="AANDEWH"/>
<dbReference type="RefSeq" id="WP_003923906.1">
    <property type="nucleotide sequence ID" value="NZ_BCTB01000050.1"/>
</dbReference>
<proteinExistence type="predicted"/>
<reference evidence="2" key="2">
    <citation type="submission" date="2016-02" db="EMBL/GenBank/DDBJ databases">
        <title>Draft genome sequence of five rapidly growing Mycobacterium species.</title>
        <authorList>
            <person name="Katahira K."/>
            <person name="Gotou Y."/>
            <person name="Iida K."/>
            <person name="Ogura Y."/>
            <person name="Hayashi T."/>
        </authorList>
    </citation>
    <scope>NUCLEOTIDE SEQUENCE [LARGE SCALE GENOMIC DNA]</scope>
    <source>
        <strain evidence="2">JCM6362</strain>
    </source>
</reference>
<dbReference type="Gene3D" id="3.90.1200.10">
    <property type="match status" value="1"/>
</dbReference>
<dbReference type="SUPFAM" id="SSF56112">
    <property type="entry name" value="Protein kinase-like (PK-like)"/>
    <property type="match status" value="1"/>
</dbReference>
<accession>A0A100XI26</accession>
<dbReference type="PANTHER" id="PTHR11012">
    <property type="entry name" value="PROTEIN KINASE-LIKE DOMAIN-CONTAINING"/>
    <property type="match status" value="1"/>
</dbReference>
<gene>
    <name evidence="1" type="ORF">RMCT_3969</name>
</gene>
<dbReference type="Proteomes" id="UP000069654">
    <property type="component" value="Unassembled WGS sequence"/>
</dbReference>
<dbReference type="STRING" id="1797.RMCT_3969"/>
<dbReference type="AlphaFoldDB" id="A0A100XI26"/>
<organism evidence="1 2">
    <name type="scientific">Mycolicibacterium thermoresistibile</name>
    <name type="common">Mycobacterium thermoresistibile</name>
    <dbReference type="NCBI Taxonomy" id="1797"/>
    <lineage>
        <taxon>Bacteria</taxon>
        <taxon>Bacillati</taxon>
        <taxon>Actinomycetota</taxon>
        <taxon>Actinomycetes</taxon>
        <taxon>Mycobacteriales</taxon>
        <taxon>Mycobacteriaceae</taxon>
        <taxon>Mycolicibacterium</taxon>
    </lineage>
</organism>
<sequence>MAFTDYTIAELTPEALAAVLRRRPGWEALTVTTVESQPVGTGQMASSYRLTLGYAGDSGSAPDTLIAKISSTDETSWQMAVATGAYEREVRYYQHLSGLAATRTPECYFAEIADDRCGFALLLEDMGPADTIDQISGCTADQADLALGQAAALHGSSWAHAALRDNDWLPAQGAWAKLADAIPHITPMWLDRFGAHLRPEHIPVVEQLGDHVSAWLETLTEHRSLWHGDFRLDNLLFGAQAGATPIAVVDWQSVASGPGVIDVSYFLGNSMTEDHRAEHERELVGEYHRRLLSHGVQGYSADRCWLEYRAHAVFGLMLTVPVSLGVQATERGDKMFAAMATRAAAQILENESYTALKCL</sequence>